<evidence type="ECO:0000313" key="4">
    <source>
        <dbReference type="Proteomes" id="UP000037146"/>
    </source>
</evidence>
<reference evidence="4" key="1">
    <citation type="submission" date="2015-07" db="EMBL/GenBank/DDBJ databases">
        <title>Genome sequencing project for genomic taxonomy and phylogenomics of Bacillus-like bacteria.</title>
        <authorList>
            <person name="Liu B."/>
            <person name="Wang J."/>
            <person name="Zhu Y."/>
            <person name="Liu G."/>
            <person name="Chen Q."/>
            <person name="Chen Z."/>
            <person name="Lan J."/>
            <person name="Che J."/>
            <person name="Ge C."/>
            <person name="Shi H."/>
            <person name="Pan Z."/>
            <person name="Liu X."/>
        </authorList>
    </citation>
    <scope>NUCLEOTIDE SEQUENCE [LARGE SCALE GENOMIC DNA]</scope>
    <source>
        <strain evidence="4">FJAT-27997</strain>
    </source>
</reference>
<evidence type="ECO:0000313" key="3">
    <source>
        <dbReference type="EMBL" id="KMY51157.1"/>
    </source>
</evidence>
<dbReference type="SUPFAM" id="SSF52980">
    <property type="entry name" value="Restriction endonuclease-like"/>
    <property type="match status" value="1"/>
</dbReference>
<dbReference type="PATRIC" id="fig|1679170.3.peg.4035"/>
<feature type="transmembrane region" description="Helical" evidence="1">
    <location>
        <begin position="34"/>
        <end position="57"/>
    </location>
</feature>
<evidence type="ECO:0000259" key="2">
    <source>
        <dbReference type="Pfam" id="PF04471"/>
    </source>
</evidence>
<dbReference type="PANTHER" id="PTHR30015:SF7">
    <property type="entry name" value="TYPE IV METHYL-DIRECTED RESTRICTION ENZYME ECOKMRR"/>
    <property type="match status" value="1"/>
</dbReference>
<keyword evidence="4" id="KW-1185">Reference proteome</keyword>
<protein>
    <recommendedName>
        <fullName evidence="2">Restriction endonuclease type IV Mrr domain-containing protein</fullName>
    </recommendedName>
</protein>
<dbReference type="InterPro" id="IPR011335">
    <property type="entry name" value="Restrct_endonuc-II-like"/>
</dbReference>
<gene>
    <name evidence="3" type="ORF">AC625_17780</name>
</gene>
<dbReference type="Proteomes" id="UP000037146">
    <property type="component" value="Unassembled WGS sequence"/>
</dbReference>
<keyword evidence="1" id="KW-1133">Transmembrane helix</keyword>
<dbReference type="GO" id="GO:0015666">
    <property type="term" value="F:restriction endodeoxyribonuclease activity"/>
    <property type="evidence" value="ECO:0007669"/>
    <property type="project" value="TreeGrafter"/>
</dbReference>
<accession>A0A0K9GY26</accession>
<evidence type="ECO:0000256" key="1">
    <source>
        <dbReference type="SAM" id="Phobius"/>
    </source>
</evidence>
<dbReference type="InterPro" id="IPR007560">
    <property type="entry name" value="Restrct_endonuc_IV_Mrr"/>
</dbReference>
<proteinExistence type="predicted"/>
<feature type="domain" description="Restriction endonuclease type IV Mrr" evidence="2">
    <location>
        <begin position="91"/>
        <end position="190"/>
    </location>
</feature>
<dbReference type="STRING" id="1679170.AC625_17780"/>
<sequence>MNKKQRNSILQLVRLIVGFITLTILLLNRADIYYYILIFILPTISSIIMDQLLPVSIKKKKQKQPRKNQRIDKKAAHNRLRTDHEILKMGLDEMSWREVERLCFLYYKSKGYKPELTKQGADGGIDLIYYHPQDGKTAVQIKHYIRSQKEISVSLIRELDGSKRNYGCVFSEFITTSTFTNPASAQAPRGMNLRDIYWFNREVIPWMKKESAKRKLA</sequence>
<keyword evidence="1" id="KW-0812">Transmembrane</keyword>
<organism evidence="3 4">
    <name type="scientific">Peribacillus loiseleuriae</name>
    <dbReference type="NCBI Taxonomy" id="1679170"/>
    <lineage>
        <taxon>Bacteria</taxon>
        <taxon>Bacillati</taxon>
        <taxon>Bacillota</taxon>
        <taxon>Bacilli</taxon>
        <taxon>Bacillales</taxon>
        <taxon>Bacillaceae</taxon>
        <taxon>Peribacillus</taxon>
    </lineage>
</organism>
<dbReference type="Pfam" id="PF04471">
    <property type="entry name" value="Mrr_cat"/>
    <property type="match status" value="1"/>
</dbReference>
<dbReference type="Gene3D" id="3.40.1350.10">
    <property type="match status" value="1"/>
</dbReference>
<dbReference type="GO" id="GO:0009307">
    <property type="term" value="P:DNA restriction-modification system"/>
    <property type="evidence" value="ECO:0007669"/>
    <property type="project" value="InterPro"/>
</dbReference>
<keyword evidence="1" id="KW-0472">Membrane</keyword>
<dbReference type="AlphaFoldDB" id="A0A0K9GY26"/>
<dbReference type="GO" id="GO:0003677">
    <property type="term" value="F:DNA binding"/>
    <property type="evidence" value="ECO:0007669"/>
    <property type="project" value="InterPro"/>
</dbReference>
<dbReference type="InterPro" id="IPR052906">
    <property type="entry name" value="Type_IV_Methyl-Rstrct_Enzyme"/>
</dbReference>
<dbReference type="InterPro" id="IPR011856">
    <property type="entry name" value="tRNA_endonuc-like_dom_sf"/>
</dbReference>
<comment type="caution">
    <text evidence="3">The sequence shown here is derived from an EMBL/GenBank/DDBJ whole genome shotgun (WGS) entry which is preliminary data.</text>
</comment>
<name>A0A0K9GY26_9BACI</name>
<feature type="transmembrane region" description="Helical" evidence="1">
    <location>
        <begin position="12"/>
        <end position="28"/>
    </location>
</feature>
<dbReference type="RefSeq" id="WP_053178138.1">
    <property type="nucleotide sequence ID" value="NZ_LFZW01000001.1"/>
</dbReference>
<dbReference type="EMBL" id="LFZW01000001">
    <property type="protein sequence ID" value="KMY51157.1"/>
    <property type="molecule type" value="Genomic_DNA"/>
</dbReference>
<dbReference type="PANTHER" id="PTHR30015">
    <property type="entry name" value="MRR RESTRICTION SYSTEM PROTEIN"/>
    <property type="match status" value="1"/>
</dbReference>